<proteinExistence type="predicted"/>
<organism evidence="1 2">
    <name type="scientific">Streptomyces nanshensis</name>
    <dbReference type="NCBI Taxonomy" id="518642"/>
    <lineage>
        <taxon>Bacteria</taxon>
        <taxon>Bacillati</taxon>
        <taxon>Actinomycetota</taxon>
        <taxon>Actinomycetes</taxon>
        <taxon>Kitasatosporales</taxon>
        <taxon>Streptomycetaceae</taxon>
        <taxon>Streptomyces</taxon>
    </lineage>
</organism>
<dbReference type="Proteomes" id="UP000176005">
    <property type="component" value="Unassembled WGS sequence"/>
</dbReference>
<gene>
    <name evidence="1" type="ORF">AN218_01415</name>
</gene>
<protein>
    <submittedName>
        <fullName evidence="1">Uncharacterized protein</fullName>
    </submittedName>
</protein>
<sequence>MTDESRTPENQPPGWTDPRYVDVVARISAHAAASGHRPRRHGFPFNGVQGFVVPGAEGEKRVTCCTCLHPA</sequence>
<dbReference type="EMBL" id="LJGW01000033">
    <property type="protein sequence ID" value="OEV13908.1"/>
    <property type="molecule type" value="Genomic_DNA"/>
</dbReference>
<reference evidence="1 2" key="1">
    <citation type="journal article" date="2016" name="Front. Microbiol.">
        <title>Comparative Genomics Analysis of Streptomyces Species Reveals Their Adaptation to the Marine Environment and Their Diversity at the Genomic Level.</title>
        <authorList>
            <person name="Tian X."/>
            <person name="Zhang Z."/>
            <person name="Yang T."/>
            <person name="Chen M."/>
            <person name="Li J."/>
            <person name="Chen F."/>
            <person name="Yang J."/>
            <person name="Li W."/>
            <person name="Zhang B."/>
            <person name="Zhang Z."/>
            <person name="Wu J."/>
            <person name="Zhang C."/>
            <person name="Long L."/>
            <person name="Xiao J."/>
        </authorList>
    </citation>
    <scope>NUCLEOTIDE SEQUENCE [LARGE SCALE GENOMIC DNA]</scope>
    <source>
        <strain evidence="1 2">SCSIO 10429</strain>
    </source>
</reference>
<evidence type="ECO:0000313" key="2">
    <source>
        <dbReference type="Proteomes" id="UP000176005"/>
    </source>
</evidence>
<name>A0A1E7LCL8_9ACTN</name>
<evidence type="ECO:0000313" key="1">
    <source>
        <dbReference type="EMBL" id="OEV13908.1"/>
    </source>
</evidence>
<keyword evidence="2" id="KW-1185">Reference proteome</keyword>
<comment type="caution">
    <text evidence="1">The sequence shown here is derived from an EMBL/GenBank/DDBJ whole genome shotgun (WGS) entry which is preliminary data.</text>
</comment>
<accession>A0A1E7LCL8</accession>
<dbReference type="RefSeq" id="WP_070014589.1">
    <property type="nucleotide sequence ID" value="NZ_LJGW01000033.1"/>
</dbReference>
<dbReference type="AlphaFoldDB" id="A0A1E7LCL8"/>